<gene>
    <name evidence="2" type="ORF">PflQ2_3849</name>
</gene>
<name>J2EKM4_PSEFQ</name>
<proteinExistence type="predicted"/>
<feature type="transmembrane region" description="Helical" evidence="1">
    <location>
        <begin position="132"/>
        <end position="151"/>
    </location>
</feature>
<feature type="transmembrane region" description="Helical" evidence="1">
    <location>
        <begin position="163"/>
        <end position="189"/>
    </location>
</feature>
<dbReference type="InterPro" id="IPR049458">
    <property type="entry name" value="EpsG-like"/>
</dbReference>
<reference evidence="2" key="1">
    <citation type="journal article" date="2012" name="PLoS Genet.">
        <title>Comparative Genomics of Plant-Associated Pseudomonas spp.: Insights into Diversity and Inheritance of Traits Involved in Multitrophic Interactions.</title>
        <authorList>
            <person name="Loper J.E."/>
            <person name="Hassan K.A."/>
            <person name="Mavrodi D.V."/>
            <person name="Davis E.W.II."/>
            <person name="Lim C.K."/>
            <person name="Shaffer B.T."/>
            <person name="Elbourne L.D."/>
            <person name="Stockwell V.O."/>
            <person name="Hartney S.L."/>
            <person name="Breakwell K."/>
            <person name="Henkels M.D."/>
            <person name="Tetu S.G."/>
            <person name="Rangel L.I."/>
            <person name="Kidarsa T.A."/>
            <person name="Wilson N.L."/>
            <person name="van de Mortel J.E."/>
            <person name="Song C."/>
            <person name="Blumhagen R."/>
            <person name="Radune D."/>
            <person name="Hostetler J.B."/>
            <person name="Brinkac L.M."/>
            <person name="Durkin A.S."/>
            <person name="Kluepfel D.A."/>
            <person name="Wechter W.P."/>
            <person name="Anderson A.J."/>
            <person name="Kim Y.C."/>
            <person name="Pierson L.S.III."/>
            <person name="Pierson E.A."/>
            <person name="Lindow S.E."/>
            <person name="Kobayashi D.Y."/>
            <person name="Raaijmakers J.M."/>
            <person name="Weller D.M."/>
            <person name="Thomashow L.S."/>
            <person name="Allen A.E."/>
            <person name="Paulsen I.T."/>
        </authorList>
    </citation>
    <scope>NUCLEOTIDE SEQUENCE [LARGE SCALE GENOMIC DNA]</scope>
    <source>
        <strain evidence="2">Q2-87</strain>
    </source>
</reference>
<dbReference type="RefSeq" id="WP_003183870.1">
    <property type="nucleotide sequence ID" value="NZ_CM001558.1"/>
</dbReference>
<feature type="transmembrane region" description="Helical" evidence="1">
    <location>
        <begin position="246"/>
        <end position="263"/>
    </location>
</feature>
<comment type="caution">
    <text evidence="2">The sequence shown here is derived from an EMBL/GenBank/DDBJ whole genome shotgun (WGS) entry which is preliminary data.</text>
</comment>
<dbReference type="AlphaFoldDB" id="J2EKM4"/>
<keyword evidence="1" id="KW-0472">Membrane</keyword>
<sequence>MMQYNVIYALIWVLALLSLKKATSPSVAIYTFQVALLSLFVGLKFQTGYDWPIYESHYNAIRSGEEFYLDFEFGYEWLVHVSSFLDLAFEHFSALVSIAEIVFISIVVRSFFPKHCLLVLAVMYSVPDFYLIPAFSLLRQGLAVSIFLLGAHKFLSGRRILAFTLFAIATSIHYSVLGGVLLLLLIYWFPLSRTTFLIVFLVSVALYLSSLDVIRAAVEVLIIYVDPKYMIYLDRDVFNASFAYRAAYVLVSVVIFSSIYLAWGNGGAQNDTKQSAPPILYRLAFVGLLIPLIIFGFPTLSTRYQYFLRCF</sequence>
<organism evidence="2">
    <name type="scientific">Pseudomonas fluorescens (strain Q2-87)</name>
    <dbReference type="NCBI Taxonomy" id="1038922"/>
    <lineage>
        <taxon>Bacteria</taxon>
        <taxon>Pseudomonadati</taxon>
        <taxon>Pseudomonadota</taxon>
        <taxon>Gammaproteobacteria</taxon>
        <taxon>Pseudomonadales</taxon>
        <taxon>Pseudomonadaceae</taxon>
        <taxon>Pseudomonas</taxon>
    </lineage>
</organism>
<evidence type="ECO:0000313" key="2">
    <source>
        <dbReference type="EMBL" id="EJL04060.1"/>
    </source>
</evidence>
<keyword evidence="1" id="KW-0812">Transmembrane</keyword>
<dbReference type="EMBL" id="AGBM01000001">
    <property type="protein sequence ID" value="EJL04060.1"/>
    <property type="molecule type" value="Genomic_DNA"/>
</dbReference>
<feature type="transmembrane region" description="Helical" evidence="1">
    <location>
        <begin position="279"/>
        <end position="300"/>
    </location>
</feature>
<dbReference type="Pfam" id="PF14897">
    <property type="entry name" value="EpsG"/>
    <property type="match status" value="1"/>
</dbReference>
<feature type="transmembrane region" description="Helical" evidence="1">
    <location>
        <begin position="195"/>
        <end position="225"/>
    </location>
</feature>
<accession>J2EKM4</accession>
<protein>
    <submittedName>
        <fullName evidence="2">Membrane protein, putative</fullName>
    </submittedName>
</protein>
<dbReference type="HOGENOM" id="CLU_062221_0_0_6"/>
<keyword evidence="1" id="KW-1133">Transmembrane helix</keyword>
<feature type="transmembrane region" description="Helical" evidence="1">
    <location>
        <begin position="92"/>
        <end position="112"/>
    </location>
</feature>
<dbReference type="Proteomes" id="UP000007289">
    <property type="component" value="Chromosome"/>
</dbReference>
<evidence type="ECO:0000256" key="1">
    <source>
        <dbReference type="SAM" id="Phobius"/>
    </source>
</evidence>